<feature type="region of interest" description="Disordered" evidence="9">
    <location>
        <begin position="322"/>
        <end position="368"/>
    </location>
</feature>
<keyword evidence="5" id="KW-0236">DNA replication inhibitor</keyword>
<evidence type="ECO:0000256" key="9">
    <source>
        <dbReference type="SAM" id="MobiDB-lite"/>
    </source>
</evidence>
<gene>
    <name evidence="11" type="ORF">DAPK24_013570</name>
</gene>
<evidence type="ECO:0000313" key="12">
    <source>
        <dbReference type="Proteomes" id="UP001378960"/>
    </source>
</evidence>
<evidence type="ECO:0000256" key="4">
    <source>
        <dbReference type="ARBA" id="ARBA00022763"/>
    </source>
</evidence>
<dbReference type="InterPro" id="IPR012923">
    <property type="entry name" value="Csm3"/>
</dbReference>
<feature type="compositionally biased region" description="Low complexity" evidence="9">
    <location>
        <begin position="322"/>
        <end position="342"/>
    </location>
</feature>
<comment type="function">
    <text evidence="8">Plays an important role in the control of DNA replication and the maintenance of replication fork stability.</text>
</comment>
<proteinExistence type="inferred from homology"/>
<keyword evidence="7 8" id="KW-0131">Cell cycle</keyword>
<comment type="similarity">
    <text evidence="2 8">Belongs to the CSM3 family.</text>
</comment>
<protein>
    <recommendedName>
        <fullName evidence="8">Chromosome segregation in meiosis protein</fullName>
    </recommendedName>
</protein>
<evidence type="ECO:0000256" key="7">
    <source>
        <dbReference type="ARBA" id="ARBA00023306"/>
    </source>
</evidence>
<reference evidence="11 12" key="1">
    <citation type="journal article" date="2023" name="Elife">
        <title>Identification of key yeast species and microbe-microbe interactions impacting larval growth of Drosophila in the wild.</title>
        <authorList>
            <person name="Mure A."/>
            <person name="Sugiura Y."/>
            <person name="Maeda R."/>
            <person name="Honda K."/>
            <person name="Sakurai N."/>
            <person name="Takahashi Y."/>
            <person name="Watada M."/>
            <person name="Katoh T."/>
            <person name="Gotoh A."/>
            <person name="Gotoh Y."/>
            <person name="Taniguchi I."/>
            <person name="Nakamura K."/>
            <person name="Hayashi T."/>
            <person name="Katayama T."/>
            <person name="Uemura T."/>
            <person name="Hattori Y."/>
        </authorList>
    </citation>
    <scope>NUCLEOTIDE SEQUENCE [LARGE SCALE GENOMIC DNA]</scope>
    <source>
        <strain evidence="11 12">PK-24</strain>
    </source>
</reference>
<evidence type="ECO:0000256" key="6">
    <source>
        <dbReference type="ARBA" id="ARBA00023242"/>
    </source>
</evidence>
<evidence type="ECO:0000256" key="2">
    <source>
        <dbReference type="ARBA" id="ARBA00006075"/>
    </source>
</evidence>
<dbReference type="GO" id="GO:0031297">
    <property type="term" value="P:replication fork processing"/>
    <property type="evidence" value="ECO:0007669"/>
    <property type="project" value="UniProtKB-UniRule"/>
</dbReference>
<evidence type="ECO:0000313" key="11">
    <source>
        <dbReference type="EMBL" id="GMM44782.1"/>
    </source>
</evidence>
<evidence type="ECO:0000256" key="3">
    <source>
        <dbReference type="ARBA" id="ARBA00011217"/>
    </source>
</evidence>
<accession>A0AAV5R199</accession>
<sequence>MNTADRLSNDAILGLDIDSNINTNYPGIDIISNNNNNSSNTSQTRKRKGDRLTSIELLSGRGIPKLQEEFKKFKFISKRDNHNKNKHKLLRSNNVNYGESHHYENLSRILQVYQSWGHQLTPHLKFDRFIDNLSRSIEDTDTKHWLRDQIREEMRLKMEKENNIDQAPTNTSNISNTLLAVSNAPIENFQQEEDNWPELFGGEPNTTTNGIPTQNNTNTNTNINNNTGANVTANADIDVDIDITQYKQTSLFSVVQHTSSQQLPSEDIPEDVLNEDNENDAYDALNDVDDGLQDILSDDEYKGNNNDKVEESQVMFSQYLASDSQLQSQPQSQIQEESQNISTTVEQNTSPVPPSSPQPPSDDQFSDDDAVFAAI</sequence>
<dbReference type="GO" id="GO:0003677">
    <property type="term" value="F:DNA binding"/>
    <property type="evidence" value="ECO:0007669"/>
    <property type="project" value="TreeGrafter"/>
</dbReference>
<dbReference type="GO" id="GO:0006974">
    <property type="term" value="P:DNA damage response"/>
    <property type="evidence" value="ECO:0007669"/>
    <property type="project" value="UniProtKB-KW"/>
</dbReference>
<keyword evidence="6 8" id="KW-0539">Nucleus</keyword>
<dbReference type="GO" id="GO:0000076">
    <property type="term" value="P:DNA replication checkpoint signaling"/>
    <property type="evidence" value="ECO:0007669"/>
    <property type="project" value="UniProtKB-UniRule"/>
</dbReference>
<dbReference type="Proteomes" id="UP001378960">
    <property type="component" value="Unassembled WGS sequence"/>
</dbReference>
<dbReference type="InterPro" id="IPR040038">
    <property type="entry name" value="TIPIN/Csm3/Swi3"/>
</dbReference>
<dbReference type="EMBL" id="BTGB01000001">
    <property type="protein sequence ID" value="GMM44782.1"/>
    <property type="molecule type" value="Genomic_DNA"/>
</dbReference>
<comment type="caution">
    <text evidence="11">The sequence shown here is derived from an EMBL/GenBank/DDBJ whole genome shotgun (WGS) entry which is preliminary data.</text>
</comment>
<name>A0AAV5R199_PICKL</name>
<evidence type="ECO:0000256" key="5">
    <source>
        <dbReference type="ARBA" id="ARBA00022880"/>
    </source>
</evidence>
<evidence type="ECO:0000256" key="1">
    <source>
        <dbReference type="ARBA" id="ARBA00004123"/>
    </source>
</evidence>
<comment type="subunit">
    <text evidence="3">Component of the fork protection complex (FPC) consisting of TOF1 and CSM3.</text>
</comment>
<organism evidence="11 12">
    <name type="scientific">Pichia kluyveri</name>
    <name type="common">Yeast</name>
    <dbReference type="NCBI Taxonomy" id="36015"/>
    <lineage>
        <taxon>Eukaryota</taxon>
        <taxon>Fungi</taxon>
        <taxon>Dikarya</taxon>
        <taxon>Ascomycota</taxon>
        <taxon>Saccharomycotina</taxon>
        <taxon>Pichiomycetes</taxon>
        <taxon>Pichiales</taxon>
        <taxon>Pichiaceae</taxon>
        <taxon>Pichia</taxon>
    </lineage>
</organism>
<dbReference type="GO" id="GO:0031298">
    <property type="term" value="C:replication fork protection complex"/>
    <property type="evidence" value="ECO:0007669"/>
    <property type="project" value="TreeGrafter"/>
</dbReference>
<feature type="compositionally biased region" description="Pro residues" evidence="9">
    <location>
        <begin position="351"/>
        <end position="360"/>
    </location>
</feature>
<feature type="domain" description="Chromosome segregation in meiosis protein 3" evidence="10">
    <location>
        <begin position="52"/>
        <end position="153"/>
    </location>
</feature>
<comment type="subcellular location">
    <subcellularLocation>
        <location evidence="1 8">Nucleus</location>
    </subcellularLocation>
</comment>
<evidence type="ECO:0000259" key="10">
    <source>
        <dbReference type="Pfam" id="PF07962"/>
    </source>
</evidence>
<dbReference type="AlphaFoldDB" id="A0AAV5R199"/>
<keyword evidence="12" id="KW-1185">Reference proteome</keyword>
<evidence type="ECO:0000256" key="8">
    <source>
        <dbReference type="RuleBase" id="RU366049"/>
    </source>
</evidence>
<dbReference type="GO" id="GO:0043111">
    <property type="term" value="P:replication fork arrest"/>
    <property type="evidence" value="ECO:0007669"/>
    <property type="project" value="TreeGrafter"/>
</dbReference>
<dbReference type="Pfam" id="PF07962">
    <property type="entry name" value="Swi3"/>
    <property type="match status" value="1"/>
</dbReference>
<keyword evidence="4 8" id="KW-0227">DNA damage</keyword>
<dbReference type="PANTHER" id="PTHR13220">
    <property type="entry name" value="TIMELESS INTERACTING-RELATED"/>
    <property type="match status" value="1"/>
</dbReference>
<dbReference type="PANTHER" id="PTHR13220:SF11">
    <property type="entry name" value="TIMELESS-INTERACTING PROTEIN"/>
    <property type="match status" value="1"/>
</dbReference>